<comment type="caution">
    <text evidence="2">The sequence shown here is derived from an EMBL/GenBank/DDBJ whole genome shotgun (WGS) entry which is preliminary data.</text>
</comment>
<evidence type="ECO:0000313" key="2">
    <source>
        <dbReference type="EMBL" id="MPC97412.1"/>
    </source>
</evidence>
<reference evidence="2 3" key="1">
    <citation type="submission" date="2019-05" db="EMBL/GenBank/DDBJ databases">
        <title>Another draft genome of Portunus trituberculatus and its Hox gene families provides insights of decapod evolution.</title>
        <authorList>
            <person name="Jeong J.-H."/>
            <person name="Song I."/>
            <person name="Kim S."/>
            <person name="Choi T."/>
            <person name="Kim D."/>
            <person name="Ryu S."/>
            <person name="Kim W."/>
        </authorList>
    </citation>
    <scope>NUCLEOTIDE SEQUENCE [LARGE SCALE GENOMIC DNA]</scope>
    <source>
        <tissue evidence="2">Muscle</tissue>
    </source>
</reference>
<keyword evidence="3" id="KW-1185">Reference proteome</keyword>
<gene>
    <name evidence="2" type="ORF">E2C01_092727</name>
</gene>
<organism evidence="2 3">
    <name type="scientific">Portunus trituberculatus</name>
    <name type="common">Swimming crab</name>
    <name type="synonym">Neptunus trituberculatus</name>
    <dbReference type="NCBI Taxonomy" id="210409"/>
    <lineage>
        <taxon>Eukaryota</taxon>
        <taxon>Metazoa</taxon>
        <taxon>Ecdysozoa</taxon>
        <taxon>Arthropoda</taxon>
        <taxon>Crustacea</taxon>
        <taxon>Multicrustacea</taxon>
        <taxon>Malacostraca</taxon>
        <taxon>Eumalacostraca</taxon>
        <taxon>Eucarida</taxon>
        <taxon>Decapoda</taxon>
        <taxon>Pleocyemata</taxon>
        <taxon>Brachyura</taxon>
        <taxon>Eubrachyura</taxon>
        <taxon>Portunoidea</taxon>
        <taxon>Portunidae</taxon>
        <taxon>Portuninae</taxon>
        <taxon>Portunus</taxon>
    </lineage>
</organism>
<dbReference type="AlphaFoldDB" id="A0A5B7JMT9"/>
<proteinExistence type="predicted"/>
<dbReference type="Proteomes" id="UP000324222">
    <property type="component" value="Unassembled WGS sequence"/>
</dbReference>
<dbReference type="EMBL" id="VSRR010109859">
    <property type="protein sequence ID" value="MPC97412.1"/>
    <property type="molecule type" value="Genomic_DNA"/>
</dbReference>
<protein>
    <submittedName>
        <fullName evidence="2">Uncharacterized protein</fullName>
    </submittedName>
</protein>
<evidence type="ECO:0000256" key="1">
    <source>
        <dbReference type="SAM" id="MobiDB-lite"/>
    </source>
</evidence>
<evidence type="ECO:0000313" key="3">
    <source>
        <dbReference type="Proteomes" id="UP000324222"/>
    </source>
</evidence>
<name>A0A5B7JMT9_PORTR</name>
<accession>A0A5B7JMT9</accession>
<feature type="region of interest" description="Disordered" evidence="1">
    <location>
        <begin position="40"/>
        <end position="71"/>
    </location>
</feature>
<sequence length="91" mass="10537">MYCTADVWGSLISGRPAGSDHQSQAPLACLAGLKHCQTRDAAKEAKERAGREREARQKRREGEAGRQHWGTRDEWRVGWREMKEQDTTRWR</sequence>